<evidence type="ECO:0000256" key="2">
    <source>
        <dbReference type="ARBA" id="ARBA00022448"/>
    </source>
</evidence>
<name>A0A4V2WSJ3_9FIRM</name>
<reference evidence="9 10" key="1">
    <citation type="journal article" date="2016" name="Nat. Microbiol.">
        <title>The Mouse Intestinal Bacterial Collection (miBC) provides host-specific insight into cultured diversity and functional potential of the gut microbiota.</title>
        <authorList>
            <person name="Lagkouvardos I."/>
            <person name="Pukall R."/>
            <person name="Abt B."/>
            <person name="Foesel B.U."/>
            <person name="Meier-Kolthoff J.P."/>
            <person name="Kumar N."/>
            <person name="Bresciani A."/>
            <person name="Martinez I."/>
            <person name="Just S."/>
            <person name="Ziegler C."/>
            <person name="Brugiroux S."/>
            <person name="Garzetti D."/>
            <person name="Wenning M."/>
            <person name="Bui T.P."/>
            <person name="Wang J."/>
            <person name="Hugenholtz F."/>
            <person name="Plugge C.M."/>
            <person name="Peterson D.A."/>
            <person name="Hornef M.W."/>
            <person name="Baines J.F."/>
            <person name="Smidt H."/>
            <person name="Walter J."/>
            <person name="Kristiansen K."/>
            <person name="Nielsen H.B."/>
            <person name="Haller D."/>
            <person name="Overmann J."/>
            <person name="Stecher B."/>
            <person name="Clavel T."/>
        </authorList>
    </citation>
    <scope>NUCLEOTIDE SEQUENCE [LARGE SCALE GENOMIC DNA]</scope>
    <source>
        <strain evidence="9 10">DSM 28560</strain>
    </source>
</reference>
<keyword evidence="3" id="KW-1003">Cell membrane</keyword>
<comment type="subcellular location">
    <subcellularLocation>
        <location evidence="1 7">Cell membrane</location>
        <topology evidence="1 7">Multi-pass membrane protein</topology>
    </subcellularLocation>
</comment>
<feature type="transmembrane region" description="Helical" evidence="7">
    <location>
        <begin position="123"/>
        <end position="143"/>
    </location>
</feature>
<feature type="transmembrane region" description="Helical" evidence="7">
    <location>
        <begin position="90"/>
        <end position="111"/>
    </location>
</feature>
<dbReference type="Gene3D" id="1.10.3720.10">
    <property type="entry name" value="MetI-like"/>
    <property type="match status" value="1"/>
</dbReference>
<gene>
    <name evidence="9" type="ORF">E1963_08630</name>
</gene>
<evidence type="ECO:0000256" key="3">
    <source>
        <dbReference type="ARBA" id="ARBA00022475"/>
    </source>
</evidence>
<dbReference type="NCBIfam" id="NF040733">
    <property type="entry name" value="ABC_perm_U"/>
    <property type="match status" value="1"/>
</dbReference>
<proteinExistence type="inferred from homology"/>
<feature type="domain" description="ABC transmembrane type-1" evidence="8">
    <location>
        <begin position="83"/>
        <end position="218"/>
    </location>
</feature>
<keyword evidence="5 7" id="KW-1133">Transmembrane helix</keyword>
<accession>A0A4V2WSJ3</accession>
<evidence type="ECO:0000256" key="5">
    <source>
        <dbReference type="ARBA" id="ARBA00022989"/>
    </source>
</evidence>
<dbReference type="PROSITE" id="PS50928">
    <property type="entry name" value="ABC_TM1"/>
    <property type="match status" value="1"/>
</dbReference>
<evidence type="ECO:0000256" key="1">
    <source>
        <dbReference type="ARBA" id="ARBA00004651"/>
    </source>
</evidence>
<sequence length="218" mass="23977">MVENNDRQVNRMKAAANAGDRNRWRRFGGSHRNIAALVGLAVICIIWFAAAHIVDKPFLFPYLEDVLKEVGYSLTDMYVLRNLGITMRRVLTGSLYAFGIGFPLGMLMGYSRQILRAISPFMNSLRQVPIMAWVPLAIVWFGIGDGPTIFLIAFSGIFTIILNTISGVQDISKDYYHAARSMGANTLGVIKDVVLPGSLPGVLTGLRLAIGLGWMSVI</sequence>
<keyword evidence="2 7" id="KW-0813">Transport</keyword>
<evidence type="ECO:0000313" key="10">
    <source>
        <dbReference type="Proteomes" id="UP000295710"/>
    </source>
</evidence>
<dbReference type="PANTHER" id="PTHR30151">
    <property type="entry name" value="ALKANE SULFONATE ABC TRANSPORTER-RELATED, MEMBRANE SUBUNIT"/>
    <property type="match status" value="1"/>
</dbReference>
<protein>
    <submittedName>
        <fullName evidence="9">ABC transporter permease</fullName>
    </submittedName>
</protein>
<keyword evidence="6 7" id="KW-0472">Membrane</keyword>
<dbReference type="CDD" id="cd06261">
    <property type="entry name" value="TM_PBP2"/>
    <property type="match status" value="1"/>
</dbReference>
<dbReference type="PANTHER" id="PTHR30151:SF0">
    <property type="entry name" value="ABC TRANSPORTER PERMEASE PROTEIN MJ0413-RELATED"/>
    <property type="match status" value="1"/>
</dbReference>
<keyword evidence="10" id="KW-1185">Reference proteome</keyword>
<dbReference type="Pfam" id="PF00528">
    <property type="entry name" value="BPD_transp_1"/>
    <property type="match status" value="1"/>
</dbReference>
<evidence type="ECO:0000256" key="6">
    <source>
        <dbReference type="ARBA" id="ARBA00023136"/>
    </source>
</evidence>
<dbReference type="InterPro" id="IPR035906">
    <property type="entry name" value="MetI-like_sf"/>
</dbReference>
<keyword evidence="4 7" id="KW-0812">Transmembrane</keyword>
<dbReference type="Proteomes" id="UP000295710">
    <property type="component" value="Unassembled WGS sequence"/>
</dbReference>
<evidence type="ECO:0000256" key="7">
    <source>
        <dbReference type="RuleBase" id="RU363032"/>
    </source>
</evidence>
<evidence type="ECO:0000256" key="4">
    <source>
        <dbReference type="ARBA" id="ARBA00022692"/>
    </source>
</evidence>
<dbReference type="InterPro" id="IPR000515">
    <property type="entry name" value="MetI-like"/>
</dbReference>
<dbReference type="AlphaFoldDB" id="A0A4V2WSJ3"/>
<dbReference type="GO" id="GO:0005886">
    <property type="term" value="C:plasma membrane"/>
    <property type="evidence" value="ECO:0007669"/>
    <property type="project" value="UniProtKB-SubCell"/>
</dbReference>
<organism evidence="9 10">
    <name type="scientific">Extibacter muris</name>
    <dbReference type="NCBI Taxonomy" id="1796622"/>
    <lineage>
        <taxon>Bacteria</taxon>
        <taxon>Bacillati</taxon>
        <taxon>Bacillota</taxon>
        <taxon>Clostridia</taxon>
        <taxon>Lachnospirales</taxon>
        <taxon>Lachnospiraceae</taxon>
        <taxon>Extibacter</taxon>
    </lineage>
</organism>
<dbReference type="SUPFAM" id="SSF161098">
    <property type="entry name" value="MetI-like"/>
    <property type="match status" value="1"/>
</dbReference>
<dbReference type="GO" id="GO:0055085">
    <property type="term" value="P:transmembrane transport"/>
    <property type="evidence" value="ECO:0007669"/>
    <property type="project" value="InterPro"/>
</dbReference>
<feature type="transmembrane region" description="Helical" evidence="7">
    <location>
        <begin position="149"/>
        <end position="168"/>
    </location>
</feature>
<evidence type="ECO:0000259" key="8">
    <source>
        <dbReference type="PROSITE" id="PS50928"/>
    </source>
</evidence>
<comment type="similarity">
    <text evidence="7">Belongs to the binding-protein-dependent transport system permease family.</text>
</comment>
<dbReference type="EMBL" id="SMMX01000006">
    <property type="protein sequence ID" value="TDA21820.1"/>
    <property type="molecule type" value="Genomic_DNA"/>
</dbReference>
<evidence type="ECO:0000313" key="9">
    <source>
        <dbReference type="EMBL" id="TDA21820.1"/>
    </source>
</evidence>
<comment type="caution">
    <text evidence="9">The sequence shown here is derived from an EMBL/GenBank/DDBJ whole genome shotgun (WGS) entry which is preliminary data.</text>
</comment>
<feature type="transmembrane region" description="Helical" evidence="7">
    <location>
        <begin position="34"/>
        <end position="54"/>
    </location>
</feature>